<organism evidence="1 2">
    <name type="scientific">Psophocarpus tetragonolobus</name>
    <name type="common">Winged bean</name>
    <name type="synonym">Dolichos tetragonolobus</name>
    <dbReference type="NCBI Taxonomy" id="3891"/>
    <lineage>
        <taxon>Eukaryota</taxon>
        <taxon>Viridiplantae</taxon>
        <taxon>Streptophyta</taxon>
        <taxon>Embryophyta</taxon>
        <taxon>Tracheophyta</taxon>
        <taxon>Spermatophyta</taxon>
        <taxon>Magnoliopsida</taxon>
        <taxon>eudicotyledons</taxon>
        <taxon>Gunneridae</taxon>
        <taxon>Pentapetalae</taxon>
        <taxon>rosids</taxon>
        <taxon>fabids</taxon>
        <taxon>Fabales</taxon>
        <taxon>Fabaceae</taxon>
        <taxon>Papilionoideae</taxon>
        <taxon>50 kb inversion clade</taxon>
        <taxon>NPAAA clade</taxon>
        <taxon>indigoferoid/millettioid clade</taxon>
        <taxon>Phaseoleae</taxon>
        <taxon>Psophocarpus</taxon>
    </lineage>
</organism>
<proteinExistence type="predicted"/>
<gene>
    <name evidence="1" type="ORF">VNO78_22471</name>
</gene>
<sequence>MLLWFPKIQRGYACTPLGELTPREYRRVVLNRLHACCYCSRPFDGNGPDLHSWAEWLKGAESSSGAVDLSLPV</sequence>
<keyword evidence="2" id="KW-1185">Reference proteome</keyword>
<accession>A0AAN9S2F0</accession>
<reference evidence="1 2" key="1">
    <citation type="submission" date="2024-01" db="EMBL/GenBank/DDBJ databases">
        <title>The genomes of 5 underutilized Papilionoideae crops provide insights into root nodulation and disease resistanc.</title>
        <authorList>
            <person name="Jiang F."/>
        </authorList>
    </citation>
    <scope>NUCLEOTIDE SEQUENCE [LARGE SCALE GENOMIC DNA]</scope>
    <source>
        <strain evidence="1">DUOXIRENSHENG_FW03</strain>
        <tissue evidence="1">Leaves</tissue>
    </source>
</reference>
<comment type="caution">
    <text evidence="1">The sequence shown here is derived from an EMBL/GenBank/DDBJ whole genome shotgun (WGS) entry which is preliminary data.</text>
</comment>
<dbReference type="EMBL" id="JAYMYS010000006">
    <property type="protein sequence ID" value="KAK7387681.1"/>
    <property type="molecule type" value="Genomic_DNA"/>
</dbReference>
<evidence type="ECO:0000313" key="2">
    <source>
        <dbReference type="Proteomes" id="UP001386955"/>
    </source>
</evidence>
<dbReference type="AlphaFoldDB" id="A0AAN9S2F0"/>
<dbReference type="Proteomes" id="UP001386955">
    <property type="component" value="Unassembled WGS sequence"/>
</dbReference>
<evidence type="ECO:0000313" key="1">
    <source>
        <dbReference type="EMBL" id="KAK7387681.1"/>
    </source>
</evidence>
<protein>
    <submittedName>
        <fullName evidence="1">Uncharacterized protein</fullName>
    </submittedName>
</protein>
<name>A0AAN9S2F0_PSOTE</name>